<evidence type="ECO:0000313" key="2">
    <source>
        <dbReference type="Proteomes" id="UP000318582"/>
    </source>
</evidence>
<dbReference type="PANTHER" id="PTHR37331:SF1">
    <property type="entry name" value="YALI0F11671P"/>
    <property type="match status" value="1"/>
</dbReference>
<protein>
    <submittedName>
        <fullName evidence="1">Uncharacterized protein</fullName>
    </submittedName>
</protein>
<dbReference type="PANTHER" id="PTHR37331">
    <property type="entry name" value="YALI0F11671P"/>
    <property type="match status" value="1"/>
</dbReference>
<sequence>MFSAASARILAASRCGSRTGLSCAQRTVQLRHSSIAVRAASYPYPLWIIPQETDRSAISVLAPEELEGNNGNVIVGWAKGLPKDSTDLKPAGFTGNSEFEDVLHDVLKQHISEDVGAQGLAMHQKLGYLNINDERSYAPFGRVSDPEDILGTCRLDDGKIVPGSYERMPTHRIVSGNGLFQLSEYIHEKLVARLRKQ</sequence>
<dbReference type="EMBL" id="QEAQ01000027">
    <property type="protein sequence ID" value="TPX59258.1"/>
    <property type="molecule type" value="Genomic_DNA"/>
</dbReference>
<name>A0A507E804_9FUNG</name>
<reference evidence="1 2" key="1">
    <citation type="journal article" date="2019" name="Sci. Rep.">
        <title>Comparative genomics of chytrid fungi reveal insights into the obligate biotrophic and pathogenic lifestyle of Synchytrium endobioticum.</title>
        <authorList>
            <person name="van de Vossenberg B.T.L.H."/>
            <person name="Warris S."/>
            <person name="Nguyen H.D.T."/>
            <person name="van Gent-Pelzer M.P.E."/>
            <person name="Joly D.L."/>
            <person name="van de Geest H.C."/>
            <person name="Bonants P.J.M."/>
            <person name="Smith D.S."/>
            <person name="Levesque C.A."/>
            <person name="van der Lee T.A.J."/>
        </authorList>
    </citation>
    <scope>NUCLEOTIDE SEQUENCE [LARGE SCALE GENOMIC DNA]</scope>
    <source>
        <strain evidence="1 2">CBS 809.83</strain>
    </source>
</reference>
<comment type="caution">
    <text evidence="1">The sequence shown here is derived from an EMBL/GenBank/DDBJ whole genome shotgun (WGS) entry which is preliminary data.</text>
</comment>
<gene>
    <name evidence="1" type="ORF">PhCBS80983_g02605</name>
</gene>
<proteinExistence type="predicted"/>
<evidence type="ECO:0000313" key="1">
    <source>
        <dbReference type="EMBL" id="TPX59258.1"/>
    </source>
</evidence>
<dbReference type="AlphaFoldDB" id="A0A507E804"/>
<dbReference type="Proteomes" id="UP000318582">
    <property type="component" value="Unassembled WGS sequence"/>
</dbReference>
<dbReference type="STRING" id="109895.A0A507E804"/>
<organism evidence="1 2">
    <name type="scientific">Powellomyces hirtus</name>
    <dbReference type="NCBI Taxonomy" id="109895"/>
    <lineage>
        <taxon>Eukaryota</taxon>
        <taxon>Fungi</taxon>
        <taxon>Fungi incertae sedis</taxon>
        <taxon>Chytridiomycota</taxon>
        <taxon>Chytridiomycota incertae sedis</taxon>
        <taxon>Chytridiomycetes</taxon>
        <taxon>Spizellomycetales</taxon>
        <taxon>Powellomycetaceae</taxon>
        <taxon>Powellomyces</taxon>
    </lineage>
</organism>
<accession>A0A507E804</accession>
<keyword evidence="2" id="KW-1185">Reference proteome</keyword>